<evidence type="ECO:0000256" key="1">
    <source>
        <dbReference type="SAM" id="SignalP"/>
    </source>
</evidence>
<dbReference type="InterPro" id="IPR021428">
    <property type="entry name" value="DUF3078"/>
</dbReference>
<keyword evidence="1" id="KW-0732">Signal</keyword>
<accession>A0A1H5I1F3</accession>
<reference evidence="2 3" key="1">
    <citation type="submission" date="2016-10" db="EMBL/GenBank/DDBJ databases">
        <authorList>
            <person name="de Groot N.N."/>
        </authorList>
    </citation>
    <scope>NUCLEOTIDE SEQUENCE [LARGE SCALE GENOMIC DNA]</scope>
    <source>
        <strain evidence="2 3">DSM 23553</strain>
    </source>
</reference>
<name>A0A1H5I1F3_9FLAO</name>
<feature type="signal peptide" evidence="1">
    <location>
        <begin position="1"/>
        <end position="22"/>
    </location>
</feature>
<dbReference type="Pfam" id="PF11276">
    <property type="entry name" value="DUF3078"/>
    <property type="match status" value="1"/>
</dbReference>
<gene>
    <name evidence="2" type="ORF">SAMN04488034_101302</name>
</gene>
<proteinExistence type="predicted"/>
<dbReference type="AlphaFoldDB" id="A0A1H5I1F3"/>
<feature type="chain" id="PRO_5011496738" description="DUF3078 domain-containing protein" evidence="1">
    <location>
        <begin position="23"/>
        <end position="374"/>
    </location>
</feature>
<evidence type="ECO:0000313" key="3">
    <source>
        <dbReference type="Proteomes" id="UP000199448"/>
    </source>
</evidence>
<dbReference type="Proteomes" id="UP000199448">
    <property type="component" value="Unassembled WGS sequence"/>
</dbReference>
<organism evidence="2 3">
    <name type="scientific">Salinimicrobium catena</name>
    <dbReference type="NCBI Taxonomy" id="390640"/>
    <lineage>
        <taxon>Bacteria</taxon>
        <taxon>Pseudomonadati</taxon>
        <taxon>Bacteroidota</taxon>
        <taxon>Flavobacteriia</taxon>
        <taxon>Flavobacteriales</taxon>
        <taxon>Flavobacteriaceae</taxon>
        <taxon>Salinimicrobium</taxon>
    </lineage>
</organism>
<evidence type="ECO:0000313" key="2">
    <source>
        <dbReference type="EMBL" id="SEE34077.1"/>
    </source>
</evidence>
<protein>
    <recommendedName>
        <fullName evidence="4">DUF3078 domain-containing protein</fullName>
    </recommendedName>
</protein>
<sequence>MPPMPRLYLSLLFLIFSAVTYGQITNPTQQDSLRTDTVVLDTIYMRPPTTPMLTDFASVGPPIMKMEVTEEIKTDNVIADTTVVVRERITYWKKVNKVGLNMTEVAFVNWNSGGNNSVSALMHALFGRRYKKELLNWNSTLSIKYGLNAQEGRELRKTEDALEINSNFGYRRDSISNWYYSAKLNFNTQFTYGYRYPNTDEPISKFMAPGYAFVGVGTEYSSPTEDLTVYISPVTEKSTFVLDQELANEGMFGVTPAVKDEEGNIIQPGEKVRTEFGFLISSDFSKQIFNNIGLSNQLRLYSDYLNKFGNVDVDWELNVDLKVNDYVKANVGSHLKYDDDVKFKKDIDGDGKLDTGGPRIQWKQLLGVGLVYEF</sequence>
<evidence type="ECO:0008006" key="4">
    <source>
        <dbReference type="Google" id="ProtNLM"/>
    </source>
</evidence>
<dbReference type="STRING" id="390640.SAMN04488034_101302"/>
<dbReference type="EMBL" id="FNUG01000001">
    <property type="protein sequence ID" value="SEE34077.1"/>
    <property type="molecule type" value="Genomic_DNA"/>
</dbReference>
<keyword evidence="3" id="KW-1185">Reference proteome</keyword>